<accession>X1FT26</accession>
<reference evidence="1" key="1">
    <citation type="journal article" date="2014" name="Front. Microbiol.">
        <title>High frequency of phylogenetically diverse reductive dehalogenase-homologous genes in deep subseafloor sedimentary metagenomes.</title>
        <authorList>
            <person name="Kawai M."/>
            <person name="Futagami T."/>
            <person name="Toyoda A."/>
            <person name="Takaki Y."/>
            <person name="Nishi S."/>
            <person name="Hori S."/>
            <person name="Arai W."/>
            <person name="Tsubouchi T."/>
            <person name="Morono Y."/>
            <person name="Uchiyama I."/>
            <person name="Ito T."/>
            <person name="Fujiyama A."/>
            <person name="Inagaki F."/>
            <person name="Takami H."/>
        </authorList>
    </citation>
    <scope>NUCLEOTIDE SEQUENCE</scope>
    <source>
        <strain evidence="1">Expedition CK06-06</strain>
    </source>
</reference>
<dbReference type="EMBL" id="BART01041194">
    <property type="protein sequence ID" value="GAH23923.1"/>
    <property type="molecule type" value="Genomic_DNA"/>
</dbReference>
<proteinExistence type="predicted"/>
<protein>
    <submittedName>
        <fullName evidence="1">Uncharacterized protein</fullName>
    </submittedName>
</protein>
<feature type="non-terminal residue" evidence="1">
    <location>
        <position position="1"/>
    </location>
</feature>
<gene>
    <name evidence="1" type="ORF">S01H4_66480</name>
</gene>
<comment type="caution">
    <text evidence="1">The sequence shown here is derived from an EMBL/GenBank/DDBJ whole genome shotgun (WGS) entry which is preliminary data.</text>
</comment>
<name>X1FT26_9ZZZZ</name>
<sequence length="34" mass="3930">GVHGPFGGINKWMFLNIPYFKIIIENIKSHSQQD</sequence>
<evidence type="ECO:0000313" key="1">
    <source>
        <dbReference type="EMBL" id="GAH23923.1"/>
    </source>
</evidence>
<organism evidence="1">
    <name type="scientific">marine sediment metagenome</name>
    <dbReference type="NCBI Taxonomy" id="412755"/>
    <lineage>
        <taxon>unclassified sequences</taxon>
        <taxon>metagenomes</taxon>
        <taxon>ecological metagenomes</taxon>
    </lineage>
</organism>
<dbReference type="AlphaFoldDB" id="X1FT26"/>